<dbReference type="Pfam" id="PF19944">
    <property type="entry name" value="DUF6406"/>
    <property type="match status" value="1"/>
</dbReference>
<dbReference type="InterPro" id="IPR018958">
    <property type="entry name" value="Knr4/Smi1-like_dom"/>
</dbReference>
<reference evidence="2 3" key="1">
    <citation type="submission" date="2020-08" db="EMBL/GenBank/DDBJ databases">
        <title>Sequencing the genomes of 1000 actinobacteria strains.</title>
        <authorList>
            <person name="Klenk H.-P."/>
        </authorList>
    </citation>
    <scope>NUCLEOTIDE SEQUENCE [LARGE SCALE GENOMIC DNA]</scope>
    <source>
        <strain evidence="2 3">DSM 45886</strain>
    </source>
</reference>
<keyword evidence="3" id="KW-1185">Reference proteome</keyword>
<dbReference type="Proteomes" id="UP000578819">
    <property type="component" value="Unassembled WGS sequence"/>
</dbReference>
<dbReference type="EMBL" id="JACHJW010000001">
    <property type="protein sequence ID" value="MBB4956382.1"/>
    <property type="molecule type" value="Genomic_DNA"/>
</dbReference>
<accession>A0A7W7SLG8</accession>
<evidence type="ECO:0000259" key="1">
    <source>
        <dbReference type="Pfam" id="PF09346"/>
    </source>
</evidence>
<dbReference type="AlphaFoldDB" id="A0A7W7SLG8"/>
<feature type="domain" description="Knr4/Smi1-like" evidence="1">
    <location>
        <begin position="113"/>
        <end position="228"/>
    </location>
</feature>
<dbReference type="SUPFAM" id="SSF160631">
    <property type="entry name" value="SMI1/KNR4-like"/>
    <property type="match status" value="1"/>
</dbReference>
<dbReference type="RefSeq" id="WP_184531810.1">
    <property type="nucleotide sequence ID" value="NZ_JACHJW010000001.1"/>
</dbReference>
<organism evidence="2 3">
    <name type="scientific">Micromonospora polyrhachis</name>
    <dbReference type="NCBI Taxonomy" id="1282883"/>
    <lineage>
        <taxon>Bacteria</taxon>
        <taxon>Bacillati</taxon>
        <taxon>Actinomycetota</taxon>
        <taxon>Actinomycetes</taxon>
        <taxon>Micromonosporales</taxon>
        <taxon>Micromonosporaceae</taxon>
        <taxon>Micromonospora</taxon>
    </lineage>
</organism>
<dbReference type="InterPro" id="IPR037883">
    <property type="entry name" value="Knr4/Smi1-like_sf"/>
</dbReference>
<dbReference type="Gene3D" id="3.40.1580.10">
    <property type="entry name" value="SMI1/KNR4-like"/>
    <property type="match status" value="1"/>
</dbReference>
<comment type="caution">
    <text evidence="2">The sequence shown here is derived from an EMBL/GenBank/DDBJ whole genome shotgun (WGS) entry which is preliminary data.</text>
</comment>
<protein>
    <recommendedName>
        <fullName evidence="1">Knr4/Smi1-like domain-containing protein</fullName>
    </recommendedName>
</protein>
<sequence length="276" mass="30527">MRSFTNVEVIPNNVPVDLGPARLGVGWVAPGPPVSAEIIVMPTSGPDSYDVVVNLSETFPVGEEVWRFADVNFDNANQWQVTVRRVDADEPQDPPRGYVWDPARLNPYGRLGEEQLASVEAALGQDLPPRYRRWLARNNGASPAVEHHGAGLPFRLLPETPLLGVHPRHPAIDLVAAQELHRDRWLSREYLVIAVPSGGLLAVKVNHPYGDAVWFLPEDDRWAPTASAGAADREQRLVYLAQDISHFIGRMQPVPAAPSEKIAASDSTDLNWWEQP</sequence>
<evidence type="ECO:0000313" key="3">
    <source>
        <dbReference type="Proteomes" id="UP000578819"/>
    </source>
</evidence>
<dbReference type="InterPro" id="IPR045642">
    <property type="entry name" value="DUF6406"/>
</dbReference>
<name>A0A7W7SLG8_9ACTN</name>
<evidence type="ECO:0000313" key="2">
    <source>
        <dbReference type="EMBL" id="MBB4956382.1"/>
    </source>
</evidence>
<gene>
    <name evidence="2" type="ORF">FHR38_000115</name>
</gene>
<dbReference type="Pfam" id="PF09346">
    <property type="entry name" value="SMI1_KNR4"/>
    <property type="match status" value="1"/>
</dbReference>
<proteinExistence type="predicted"/>